<dbReference type="AlphaFoldDB" id="A0A6P6VIF7"/>
<keyword evidence="4 8" id="KW-0479">Metal-binding</keyword>
<dbReference type="PRINTS" id="PR00188">
    <property type="entry name" value="PLANTGLOBIN"/>
</dbReference>
<feature type="region of interest" description="Disordered" evidence="9">
    <location>
        <begin position="26"/>
        <end position="63"/>
    </location>
</feature>
<feature type="domain" description="Globin" evidence="10">
    <location>
        <begin position="322"/>
        <end position="471"/>
    </location>
</feature>
<evidence type="ECO:0000256" key="8">
    <source>
        <dbReference type="RuleBase" id="RU000625"/>
    </source>
</evidence>
<dbReference type="GO" id="GO:0020037">
    <property type="term" value="F:heme binding"/>
    <property type="evidence" value="ECO:0007669"/>
    <property type="project" value="InterPro"/>
</dbReference>
<dbReference type="InterPro" id="IPR019824">
    <property type="entry name" value="Leghaemoglobin_Fe_BS"/>
</dbReference>
<protein>
    <submittedName>
        <fullName evidence="12">Plastid division protein PDV2-like</fullName>
    </submittedName>
</protein>
<keyword evidence="6 8" id="KW-0408">Iron</keyword>
<dbReference type="OrthoDB" id="436496at2759"/>
<dbReference type="GO" id="GO:0016491">
    <property type="term" value="F:oxidoreductase activity"/>
    <property type="evidence" value="ECO:0007669"/>
    <property type="project" value="UniProtKB-KW"/>
</dbReference>
<dbReference type="PROSITE" id="PS00208">
    <property type="entry name" value="PLANT_GLOBIN"/>
    <property type="match status" value="1"/>
</dbReference>
<dbReference type="GO" id="GO:0046872">
    <property type="term" value="F:metal ion binding"/>
    <property type="evidence" value="ECO:0007669"/>
    <property type="project" value="UniProtKB-KW"/>
</dbReference>
<dbReference type="RefSeq" id="XP_027102753.2">
    <property type="nucleotide sequence ID" value="XM_027246952.2"/>
</dbReference>
<keyword evidence="3 8" id="KW-0349">Heme</keyword>
<sequence>MDEDRIGLVLVRVAELRGKITNCVHKAATSGKKEDGESLSKDSKVGLDAQEQEAEEDDDEEAAESLLNIREALESLEAQLSSLQALQQQQLYEKEAALAEIRYSQRKLLEKLKDYRGEELEVIREAIAFAGEAVEDNNDLLLPPYPSRPLHSAMSDNDYLSQFPSTRKKTQNGVVSGETKNAPAKGFLESDTDQLQPEPGRPLSRVKGFIGAVAKSALTIVGVFSVLSLAGYEPRLRKGDKQFKLLHLFQQHQSGDGGITVECPPGKVPVLENGETRCLVKERVEIPFESGVATPDVNYGCGRNKMSLQEGGESCGSLAGRVFTEEQEALVVKSWNSMKKNSGEWGLKFFLRIFEIAPSAKKLFSFLKEPNAPLEQNPKLKTHAKTVFVMTCEAAVQLRKAGKVVVRESSLKKLGATHFKYGVVDEHFEVTKFALLETIKEAVPEMWSTEMKNAWGEAYEQLVAAIKTEMKP</sequence>
<evidence type="ECO:0000256" key="3">
    <source>
        <dbReference type="ARBA" id="ARBA00022617"/>
    </source>
</evidence>
<feature type="region of interest" description="Disordered" evidence="9">
    <location>
        <begin position="167"/>
        <end position="199"/>
    </location>
</feature>
<organism evidence="11 12">
    <name type="scientific">Coffea arabica</name>
    <name type="common">Arabian coffee</name>
    <dbReference type="NCBI Taxonomy" id="13443"/>
    <lineage>
        <taxon>Eukaryota</taxon>
        <taxon>Viridiplantae</taxon>
        <taxon>Streptophyta</taxon>
        <taxon>Embryophyta</taxon>
        <taxon>Tracheophyta</taxon>
        <taxon>Spermatophyta</taxon>
        <taxon>Magnoliopsida</taxon>
        <taxon>eudicotyledons</taxon>
        <taxon>Gunneridae</taxon>
        <taxon>Pentapetalae</taxon>
        <taxon>asterids</taxon>
        <taxon>lamiids</taxon>
        <taxon>Gentianales</taxon>
        <taxon>Rubiaceae</taxon>
        <taxon>Ixoroideae</taxon>
        <taxon>Gardenieae complex</taxon>
        <taxon>Bertiereae - Coffeeae clade</taxon>
        <taxon>Coffeeae</taxon>
        <taxon>Coffea</taxon>
    </lineage>
</organism>
<name>A0A6P6VIF7_COFAR</name>
<dbReference type="PANTHER" id="PTHR22924">
    <property type="entry name" value="LEGHEMOGLOBIN-RELATED"/>
    <property type="match status" value="1"/>
</dbReference>
<dbReference type="Proteomes" id="UP001652660">
    <property type="component" value="Chromosome 2c"/>
</dbReference>
<dbReference type="GO" id="GO:0019825">
    <property type="term" value="F:oxygen binding"/>
    <property type="evidence" value="ECO:0007669"/>
    <property type="project" value="InterPro"/>
</dbReference>
<dbReference type="InterPro" id="IPR009050">
    <property type="entry name" value="Globin-like_sf"/>
</dbReference>
<dbReference type="PROSITE" id="PS01033">
    <property type="entry name" value="GLOBIN"/>
    <property type="match status" value="1"/>
</dbReference>
<evidence type="ECO:0000256" key="5">
    <source>
        <dbReference type="ARBA" id="ARBA00023002"/>
    </source>
</evidence>
<evidence type="ECO:0000259" key="10">
    <source>
        <dbReference type="PROSITE" id="PS01033"/>
    </source>
</evidence>
<feature type="compositionally biased region" description="Basic and acidic residues" evidence="9">
    <location>
        <begin position="31"/>
        <end position="45"/>
    </location>
</feature>
<dbReference type="PANTHER" id="PTHR22924:SF39">
    <property type="entry name" value="NON-SYMBIOTIC HEMOGLOBIN 1"/>
    <property type="match status" value="1"/>
</dbReference>
<gene>
    <name evidence="12" type="primary">LOC113723998</name>
</gene>
<keyword evidence="5" id="KW-0560">Oxidoreductase</keyword>
<reference evidence="12" key="2">
    <citation type="submission" date="2025-08" db="UniProtKB">
        <authorList>
            <consortium name="RefSeq"/>
        </authorList>
    </citation>
    <scope>IDENTIFICATION</scope>
    <source>
        <tissue evidence="12">Leaves</tissue>
    </source>
</reference>
<evidence type="ECO:0000256" key="2">
    <source>
        <dbReference type="ARBA" id="ARBA00007609"/>
    </source>
</evidence>
<dbReference type="Pfam" id="PF00042">
    <property type="entry name" value="Globin"/>
    <property type="match status" value="1"/>
</dbReference>
<evidence type="ECO:0000256" key="1">
    <source>
        <dbReference type="ARBA" id="ARBA00001970"/>
    </source>
</evidence>
<comment type="similarity">
    <text evidence="2 8">Belongs to the plant globin family.</text>
</comment>
<dbReference type="GeneID" id="113723998"/>
<dbReference type="InterPro" id="IPR012292">
    <property type="entry name" value="Globin/Proto"/>
</dbReference>
<evidence type="ECO:0000256" key="6">
    <source>
        <dbReference type="ARBA" id="ARBA00023004"/>
    </source>
</evidence>
<dbReference type="SUPFAM" id="SSF46458">
    <property type="entry name" value="Globin-like"/>
    <property type="match status" value="1"/>
</dbReference>
<evidence type="ECO:0000256" key="9">
    <source>
        <dbReference type="SAM" id="MobiDB-lite"/>
    </source>
</evidence>
<reference evidence="11" key="1">
    <citation type="journal article" date="2025" name="Foods">
        <title>Unveiling the Microbial Signatures of Arabica Coffee Cherries: Insights into Ripeness Specific Diversity, Functional Traits, and Implications for Quality and Safety.</title>
        <authorList>
            <consortium name="RefSeq"/>
            <person name="Tenea G.N."/>
            <person name="Cifuentes V."/>
            <person name="Reyes P."/>
            <person name="Cevallos-Vallejos M."/>
        </authorList>
    </citation>
    <scope>NUCLEOTIDE SEQUENCE [LARGE SCALE GENOMIC DNA]</scope>
</reference>
<evidence type="ECO:0000256" key="4">
    <source>
        <dbReference type="ARBA" id="ARBA00022723"/>
    </source>
</evidence>
<dbReference type="Gene3D" id="1.10.490.10">
    <property type="entry name" value="Globins"/>
    <property type="match status" value="1"/>
</dbReference>
<comment type="cofactor">
    <cofactor evidence="1">
        <name>heme b</name>
        <dbReference type="ChEBI" id="CHEBI:60344"/>
    </cofactor>
</comment>
<evidence type="ECO:0000313" key="12">
    <source>
        <dbReference type="RefSeq" id="XP_027102753.2"/>
    </source>
</evidence>
<proteinExistence type="inferred from homology"/>
<comment type="catalytic activity">
    <reaction evidence="7">
        <text>Fe(III)-heme b-[protein] + nitric oxide + H2O = Fe(II)-heme b-[protein] + nitrite + 2 H(+)</text>
        <dbReference type="Rhea" id="RHEA:77711"/>
        <dbReference type="Rhea" id="RHEA-COMP:18975"/>
        <dbReference type="Rhea" id="RHEA-COMP:18976"/>
        <dbReference type="ChEBI" id="CHEBI:15377"/>
        <dbReference type="ChEBI" id="CHEBI:15378"/>
        <dbReference type="ChEBI" id="CHEBI:16301"/>
        <dbReference type="ChEBI" id="CHEBI:16480"/>
        <dbReference type="ChEBI" id="CHEBI:55376"/>
        <dbReference type="ChEBI" id="CHEBI:60344"/>
    </reaction>
    <physiologicalReaction direction="right-to-left" evidence="7">
        <dbReference type="Rhea" id="RHEA:77713"/>
    </physiologicalReaction>
</comment>
<dbReference type="InterPro" id="IPR001032">
    <property type="entry name" value="Leghaemoglobin-like"/>
</dbReference>
<dbReference type="InterPro" id="IPR000971">
    <property type="entry name" value="Globin"/>
</dbReference>
<evidence type="ECO:0000313" key="11">
    <source>
        <dbReference type="Proteomes" id="UP001652660"/>
    </source>
</evidence>
<feature type="compositionally biased region" description="Acidic residues" evidence="9">
    <location>
        <begin position="50"/>
        <end position="63"/>
    </location>
</feature>
<accession>A0A6P6VIF7</accession>
<keyword evidence="11" id="KW-1185">Reference proteome</keyword>
<dbReference type="CDD" id="cd14784">
    <property type="entry name" value="class1_nsHb-like"/>
    <property type="match status" value="1"/>
</dbReference>
<evidence type="ECO:0000256" key="7">
    <source>
        <dbReference type="ARBA" id="ARBA00048118"/>
    </source>
</evidence>